<dbReference type="SMART" id="SM01349">
    <property type="entry name" value="TOG"/>
    <property type="match status" value="2"/>
</dbReference>
<feature type="domain" description="TOG" evidence="5">
    <location>
        <begin position="1"/>
        <end position="250"/>
    </location>
</feature>
<dbReference type="GO" id="GO:0061863">
    <property type="term" value="F:microtubule plus end polymerase"/>
    <property type="evidence" value="ECO:0007669"/>
    <property type="project" value="EnsemblFungi"/>
</dbReference>
<evidence type="ECO:0000313" key="7">
    <source>
        <dbReference type="Proteomes" id="UP000000267"/>
    </source>
</evidence>
<dbReference type="RefSeq" id="XP_001645788.1">
    <property type="nucleotide sequence ID" value="XM_001645738.1"/>
</dbReference>
<dbReference type="Pfam" id="PF21042">
    <property type="entry name" value="Stu2_CTS"/>
    <property type="match status" value="1"/>
</dbReference>
<dbReference type="InterPro" id="IPR048491">
    <property type="entry name" value="XMAP215_CLASP_TOG"/>
</dbReference>
<dbReference type="HOGENOM" id="CLU_008401_1_1_1"/>
<accession>A7TIJ2</accession>
<dbReference type="STRING" id="436907.A7TIJ2"/>
<dbReference type="Proteomes" id="UP000000267">
    <property type="component" value="Unassembled WGS sequence"/>
</dbReference>
<dbReference type="Gene3D" id="1.25.10.10">
    <property type="entry name" value="Leucine-rich Repeat Variant"/>
    <property type="match status" value="2"/>
</dbReference>
<dbReference type="GO" id="GO:0005938">
    <property type="term" value="C:cell cortex"/>
    <property type="evidence" value="ECO:0007669"/>
    <property type="project" value="EnsemblFungi"/>
</dbReference>
<dbReference type="eggNOG" id="KOG1820">
    <property type="taxonomic scope" value="Eukaryota"/>
</dbReference>
<evidence type="ECO:0000256" key="2">
    <source>
        <dbReference type="ARBA" id="ARBA00022490"/>
    </source>
</evidence>
<dbReference type="InterPro" id="IPR011989">
    <property type="entry name" value="ARM-like"/>
</dbReference>
<dbReference type="InterPro" id="IPR034085">
    <property type="entry name" value="TOG"/>
</dbReference>
<reference evidence="6 7" key="1">
    <citation type="journal article" date="2007" name="Proc. Natl. Acad. Sci. U.S.A.">
        <title>Independent sorting-out of thousands of duplicated gene pairs in two yeast species descended from a whole-genome duplication.</title>
        <authorList>
            <person name="Scannell D.R."/>
            <person name="Frank A.C."/>
            <person name="Conant G.C."/>
            <person name="Byrne K.P."/>
            <person name="Woolfit M."/>
            <person name="Wolfe K.H."/>
        </authorList>
    </citation>
    <scope>NUCLEOTIDE SEQUENCE [LARGE SCALE GENOMIC DNA]</scope>
    <source>
        <strain evidence="7">ATCC 22028 / DSM 70294 / BCRC 21397 / CBS 2163 / NBRC 10782 / NRRL Y-8283 / UCD 57-17</strain>
    </source>
</reference>
<dbReference type="SUPFAM" id="SSF48371">
    <property type="entry name" value="ARM repeat"/>
    <property type="match status" value="1"/>
</dbReference>
<feature type="region of interest" description="Disordered" evidence="4">
    <location>
        <begin position="564"/>
        <end position="583"/>
    </location>
</feature>
<dbReference type="KEGG" id="vpo:Kpol_1010p46"/>
<keyword evidence="2" id="KW-0963">Cytoplasm</keyword>
<name>A7TIJ2_VANPO</name>
<evidence type="ECO:0000256" key="1">
    <source>
        <dbReference type="ARBA" id="ARBA00004245"/>
    </source>
</evidence>
<feature type="domain" description="TOG" evidence="5">
    <location>
        <begin position="311"/>
        <end position="564"/>
    </location>
</feature>
<feature type="compositionally biased region" description="Low complexity" evidence="4">
    <location>
        <begin position="746"/>
        <end position="766"/>
    </location>
</feature>
<dbReference type="GO" id="GO:0030951">
    <property type="term" value="P:establishment or maintenance of microtubule cytoskeleton polarity"/>
    <property type="evidence" value="ECO:0007669"/>
    <property type="project" value="InterPro"/>
</dbReference>
<evidence type="ECO:0000259" key="5">
    <source>
        <dbReference type="SMART" id="SM01349"/>
    </source>
</evidence>
<dbReference type="OrthoDB" id="205662at2759"/>
<dbReference type="InterPro" id="IPR045110">
    <property type="entry name" value="XMAP215"/>
</dbReference>
<dbReference type="GO" id="GO:0099606">
    <property type="term" value="P:microtubule plus-end directed mitotic chromosome migration"/>
    <property type="evidence" value="ECO:0007669"/>
    <property type="project" value="EnsemblFungi"/>
</dbReference>
<dbReference type="EMBL" id="DS480396">
    <property type="protein sequence ID" value="EDO17930.1"/>
    <property type="molecule type" value="Genomic_DNA"/>
</dbReference>
<evidence type="ECO:0000256" key="4">
    <source>
        <dbReference type="SAM" id="MobiDB-lite"/>
    </source>
</evidence>
<gene>
    <name evidence="6" type="ORF">Kpol_1010p46</name>
</gene>
<proteinExistence type="predicted"/>
<dbReference type="InParanoid" id="A7TIJ2"/>
<dbReference type="GeneID" id="5546186"/>
<comment type="subcellular location">
    <subcellularLocation>
        <location evidence="1">Cytoplasm</location>
        <location evidence="1">Cytoskeleton</location>
    </subcellularLocation>
</comment>
<dbReference type="GO" id="GO:0140273">
    <property type="term" value="P:repair of mitotic kinetochore microtubule attachment defect"/>
    <property type="evidence" value="ECO:0007669"/>
    <property type="project" value="EnsemblFungi"/>
</dbReference>
<dbReference type="InterPro" id="IPR048492">
    <property type="entry name" value="Stu2_CTS"/>
</dbReference>
<dbReference type="Pfam" id="PF21041">
    <property type="entry name" value="XMAP215_CLASP_TOG"/>
    <property type="match status" value="2"/>
</dbReference>
<keyword evidence="7" id="KW-1185">Reference proteome</keyword>
<dbReference type="AlphaFoldDB" id="A7TIJ2"/>
<sequence>MSEQDDIDFTKLSLDERLNNKLWKARLHGYQELIEIFERGNKERCNQYWKDPNLFSQYLGDANVVAQEQAVVALSTLLNQYYDKTLSLPINSNNFKQVLQDWLPILIEKCLSSTRNLTKTNSLNCILKLCSFDNSIFSSIEIILPILNKKGPPKILISSLLALTEIIKNFTFINIDVSMALPILVENLPKLAAHADKNIRSNTMDLIVEIYDKLGRNQDIIQDLLLDQLKPIQQRDLITLFNKLPTNDINDNSDDKIMFQWERKQSMQNLKENKNSNENFDVDEDGDTVMEFNTNNLSKTSKNQIDIDPFTLLKEETILDRFPEDFYGRLGSAKWKDRVEALQEYYDNVLMKTKRIRNDGQDYSLLISTLASIIQKDANVQAVTIAAQSIDTVIEKLRLPGFNKNLVNLCFIPLLERTKEKKQSVIEAIRGTLYSIVKYHNPISNHNEDLLQEILKYMKHKIPQIRMESTMFLNYILKNYNTAETTKILSKYLEEEIVPNAIKIANDTQPSIRNEGFETLAILIKIFIDSNDYDILKDPLDKLDNLKRKKIEEIVTTLPEFAQNTSNPKNFNEEEKLSTSPLNTDTNNVFNGNSVSANNSFLNKSTIPSKRVATSPLRKLNTKTTLPTKSSLGSTPRIALPTKPLNVNRHTQQMENFSDQKMIKLEVEINELKKDKQEWLKERHKVIEQLNNNQRKHNQLLNEIEMLKKQLQNSQTTLHEKNLQLRSKELQLNKLQDRITQLEGHNNNYQPNQNIPSSSSSSLSNGRLFSNSLDARVLHSEKPLGTYNKIGHTRTGSASSDDLPHRVDLLQIDSSSNVNDTFVNEESWKRAAEVTSQLKARIERMREKSRGIGN</sequence>
<dbReference type="PhylomeDB" id="A7TIJ2"/>
<dbReference type="InterPro" id="IPR016024">
    <property type="entry name" value="ARM-type_fold"/>
</dbReference>
<evidence type="ECO:0000256" key="3">
    <source>
        <dbReference type="ARBA" id="ARBA00023212"/>
    </source>
</evidence>
<dbReference type="GO" id="GO:0000776">
    <property type="term" value="C:kinetochore"/>
    <property type="evidence" value="ECO:0007669"/>
    <property type="project" value="EnsemblFungi"/>
</dbReference>
<dbReference type="GO" id="GO:0051010">
    <property type="term" value="F:microtubule plus-end binding"/>
    <property type="evidence" value="ECO:0007669"/>
    <property type="project" value="InterPro"/>
</dbReference>
<dbReference type="GO" id="GO:0007020">
    <property type="term" value="P:microtubule nucleation"/>
    <property type="evidence" value="ECO:0007669"/>
    <property type="project" value="EnsemblFungi"/>
</dbReference>
<dbReference type="OMA" id="ACLNTIM"/>
<dbReference type="GO" id="GO:0005816">
    <property type="term" value="C:spindle pole body"/>
    <property type="evidence" value="ECO:0007669"/>
    <property type="project" value="EnsemblFungi"/>
</dbReference>
<keyword evidence="3" id="KW-0206">Cytoskeleton</keyword>
<dbReference type="GO" id="GO:1990758">
    <property type="term" value="P:mitotic sister chromatid biorientation"/>
    <property type="evidence" value="ECO:0007669"/>
    <property type="project" value="EnsemblFungi"/>
</dbReference>
<evidence type="ECO:0000313" key="6">
    <source>
        <dbReference type="EMBL" id="EDO17930.1"/>
    </source>
</evidence>
<feature type="region of interest" description="Disordered" evidence="4">
    <location>
        <begin position="744"/>
        <end position="766"/>
    </location>
</feature>
<protein>
    <recommendedName>
        <fullName evidence="5">TOG domain-containing protein</fullName>
    </recommendedName>
</protein>
<dbReference type="FunCoup" id="A7TIJ2">
    <property type="interactions" value="105"/>
</dbReference>
<dbReference type="PANTHER" id="PTHR12609">
    <property type="entry name" value="MICROTUBULE ASSOCIATED PROTEIN XMAP215"/>
    <property type="match status" value="1"/>
</dbReference>
<dbReference type="GO" id="GO:0007052">
    <property type="term" value="P:mitotic spindle organization"/>
    <property type="evidence" value="ECO:0007669"/>
    <property type="project" value="EnsemblFungi"/>
</dbReference>
<dbReference type="GO" id="GO:0005876">
    <property type="term" value="C:spindle microtubule"/>
    <property type="evidence" value="ECO:0007669"/>
    <property type="project" value="EnsemblFungi"/>
</dbReference>
<organism evidence="7">
    <name type="scientific">Vanderwaltozyma polyspora (strain ATCC 22028 / DSM 70294 / BCRC 21397 / CBS 2163 / NBRC 10782 / NRRL Y-8283 / UCD 57-17)</name>
    <name type="common">Kluyveromyces polysporus</name>
    <dbReference type="NCBI Taxonomy" id="436907"/>
    <lineage>
        <taxon>Eukaryota</taxon>
        <taxon>Fungi</taxon>
        <taxon>Dikarya</taxon>
        <taxon>Ascomycota</taxon>
        <taxon>Saccharomycotina</taxon>
        <taxon>Saccharomycetes</taxon>
        <taxon>Saccharomycetales</taxon>
        <taxon>Saccharomycetaceae</taxon>
        <taxon>Vanderwaltozyma</taxon>
    </lineage>
</organism>